<protein>
    <submittedName>
        <fullName evidence="6">Methyltransferase domain-containing protein</fullName>
    </submittedName>
</protein>
<proteinExistence type="predicted"/>
<comment type="pathway">
    <text evidence="1">Lipid metabolism.</text>
</comment>
<name>A0ABP6L6G0_9ACTN</name>
<evidence type="ECO:0000256" key="4">
    <source>
        <dbReference type="ARBA" id="ARBA00025707"/>
    </source>
</evidence>
<keyword evidence="2 6" id="KW-0489">Methyltransferase</keyword>
<dbReference type="InterPro" id="IPR029063">
    <property type="entry name" value="SAM-dependent_MTases_sf"/>
</dbReference>
<gene>
    <name evidence="6" type="ORF">GCM10017559_66330</name>
</gene>
<accession>A0ABP6L6G0</accession>
<dbReference type="RefSeq" id="WP_344903196.1">
    <property type="nucleotide sequence ID" value="NZ_BAAAWD010000019.1"/>
</dbReference>
<evidence type="ECO:0000259" key="5">
    <source>
        <dbReference type="Pfam" id="PF13847"/>
    </source>
</evidence>
<dbReference type="SUPFAM" id="SSF53335">
    <property type="entry name" value="S-adenosyl-L-methionine-dependent methyltransferases"/>
    <property type="match status" value="1"/>
</dbReference>
<dbReference type="Proteomes" id="UP001499930">
    <property type="component" value="Unassembled WGS sequence"/>
</dbReference>
<evidence type="ECO:0000256" key="2">
    <source>
        <dbReference type="ARBA" id="ARBA00022603"/>
    </source>
</evidence>
<comment type="caution">
    <text evidence="6">The sequence shown here is derived from an EMBL/GenBank/DDBJ whole genome shotgun (WGS) entry which is preliminary data.</text>
</comment>
<dbReference type="GO" id="GO:0032259">
    <property type="term" value="P:methylation"/>
    <property type="evidence" value="ECO:0007669"/>
    <property type="project" value="UniProtKB-KW"/>
</dbReference>
<evidence type="ECO:0000313" key="6">
    <source>
        <dbReference type="EMBL" id="GAA3030355.1"/>
    </source>
</evidence>
<dbReference type="PANTHER" id="PTHR44307">
    <property type="entry name" value="PHOSPHOETHANOLAMINE METHYLTRANSFERASE"/>
    <property type="match status" value="1"/>
</dbReference>
<dbReference type="Pfam" id="PF13847">
    <property type="entry name" value="Methyltransf_31"/>
    <property type="match status" value="1"/>
</dbReference>
<evidence type="ECO:0000313" key="7">
    <source>
        <dbReference type="Proteomes" id="UP001499930"/>
    </source>
</evidence>
<organism evidence="6 7">
    <name type="scientific">Streptosporangium longisporum</name>
    <dbReference type="NCBI Taxonomy" id="46187"/>
    <lineage>
        <taxon>Bacteria</taxon>
        <taxon>Bacillati</taxon>
        <taxon>Actinomycetota</taxon>
        <taxon>Actinomycetes</taxon>
        <taxon>Streptosporangiales</taxon>
        <taxon>Streptosporangiaceae</taxon>
        <taxon>Streptosporangium</taxon>
    </lineage>
</organism>
<dbReference type="Gene3D" id="3.40.50.150">
    <property type="entry name" value="Vaccinia Virus protein VP39"/>
    <property type="match status" value="1"/>
</dbReference>
<dbReference type="GO" id="GO:0008168">
    <property type="term" value="F:methyltransferase activity"/>
    <property type="evidence" value="ECO:0007669"/>
    <property type="project" value="UniProtKB-KW"/>
</dbReference>
<dbReference type="InterPro" id="IPR025714">
    <property type="entry name" value="Methyltranfer_dom"/>
</dbReference>
<dbReference type="PANTHER" id="PTHR44307:SF2">
    <property type="entry name" value="PHOSPHOETHANOLAMINE METHYLTRANSFERASE ISOFORM X1"/>
    <property type="match status" value="1"/>
</dbReference>
<dbReference type="CDD" id="cd02440">
    <property type="entry name" value="AdoMet_MTases"/>
    <property type="match status" value="1"/>
</dbReference>
<sequence length="283" mass="31314">MSATGHVYTERDVEDFFDETLHTYLSFWDGDGVLHTGYFAGDTDDDYRAAAERTSEILAADAGIDGSSHVLDVGCGCGNFLFHLAGRFGCRGEGLDLSAERVAFARQALDARDGLDLAFRQGSVTRMPYEAGTFSHVVSQDALCLVPDKPASHTEIHRVLRPGGIFAFSDFLQPREEIGERARRHVYDRVRWNGGYSFVGYQAALERAGFEILLARNLESHIRQTYRVLGRTAAERAEATTDTAARDWMLAFSESCAEIQVAIDDGEFGWGMFVARKPHTATP</sequence>
<feature type="domain" description="Methyltransferase" evidence="5">
    <location>
        <begin position="67"/>
        <end position="172"/>
    </location>
</feature>
<keyword evidence="3" id="KW-0808">Transferase</keyword>
<dbReference type="EMBL" id="BAAAWD010000019">
    <property type="protein sequence ID" value="GAA3030355.1"/>
    <property type="molecule type" value="Genomic_DNA"/>
</dbReference>
<comment type="pathway">
    <text evidence="4">Phospholipid metabolism.</text>
</comment>
<keyword evidence="7" id="KW-1185">Reference proteome</keyword>
<evidence type="ECO:0000256" key="1">
    <source>
        <dbReference type="ARBA" id="ARBA00005189"/>
    </source>
</evidence>
<evidence type="ECO:0000256" key="3">
    <source>
        <dbReference type="ARBA" id="ARBA00022679"/>
    </source>
</evidence>
<reference evidence="7" key="1">
    <citation type="journal article" date="2019" name="Int. J. Syst. Evol. Microbiol.">
        <title>The Global Catalogue of Microorganisms (GCM) 10K type strain sequencing project: providing services to taxonomists for standard genome sequencing and annotation.</title>
        <authorList>
            <consortium name="The Broad Institute Genomics Platform"/>
            <consortium name="The Broad Institute Genome Sequencing Center for Infectious Disease"/>
            <person name="Wu L."/>
            <person name="Ma J."/>
        </authorList>
    </citation>
    <scope>NUCLEOTIDE SEQUENCE [LARGE SCALE GENOMIC DNA]</scope>
    <source>
        <strain evidence="7">JCM 3106</strain>
    </source>
</reference>